<reference evidence="3" key="1">
    <citation type="submission" date="2024-02" db="UniProtKB">
        <authorList>
            <consortium name="WormBaseParasite"/>
        </authorList>
    </citation>
    <scope>IDENTIFICATION</scope>
</reference>
<dbReference type="Proteomes" id="UP000887575">
    <property type="component" value="Unassembled WGS sequence"/>
</dbReference>
<keyword evidence="1" id="KW-1133">Transmembrane helix</keyword>
<feature type="transmembrane region" description="Helical" evidence="1">
    <location>
        <begin position="74"/>
        <end position="94"/>
    </location>
</feature>
<keyword evidence="1" id="KW-0812">Transmembrane</keyword>
<keyword evidence="1" id="KW-0472">Membrane</keyword>
<sequence length="160" mass="18058">MAAESFKCSFCLDTVGAMRAVWSGRYNKVTNNEITFFLKSLCDPFRGQIPDQSAGCEMKFLGLRPLAEEQTANMSGIAFLAVIILMQLGGFAAVHTENIFLMRIYVYLCYGALLFNLATSGWVFFGLFDFKDANTFYNFTTAKELGAEDLKEWHFKENCL</sequence>
<evidence type="ECO:0000256" key="1">
    <source>
        <dbReference type="SAM" id="Phobius"/>
    </source>
</evidence>
<accession>A0AAF3ENM5</accession>
<name>A0AAF3ENM5_9BILA</name>
<proteinExistence type="predicted"/>
<dbReference type="WBParaSite" id="MBELARI_LOCUS15656">
    <property type="protein sequence ID" value="MBELARI_LOCUS15656"/>
    <property type="gene ID" value="MBELARI_LOCUS15656"/>
</dbReference>
<feature type="transmembrane region" description="Helical" evidence="1">
    <location>
        <begin position="106"/>
        <end position="128"/>
    </location>
</feature>
<evidence type="ECO:0000313" key="2">
    <source>
        <dbReference type="Proteomes" id="UP000887575"/>
    </source>
</evidence>
<keyword evidence="2" id="KW-1185">Reference proteome</keyword>
<organism evidence="2 3">
    <name type="scientific">Mesorhabditis belari</name>
    <dbReference type="NCBI Taxonomy" id="2138241"/>
    <lineage>
        <taxon>Eukaryota</taxon>
        <taxon>Metazoa</taxon>
        <taxon>Ecdysozoa</taxon>
        <taxon>Nematoda</taxon>
        <taxon>Chromadorea</taxon>
        <taxon>Rhabditida</taxon>
        <taxon>Rhabditina</taxon>
        <taxon>Rhabditomorpha</taxon>
        <taxon>Rhabditoidea</taxon>
        <taxon>Rhabditidae</taxon>
        <taxon>Mesorhabditinae</taxon>
        <taxon>Mesorhabditis</taxon>
    </lineage>
</organism>
<evidence type="ECO:0000313" key="3">
    <source>
        <dbReference type="WBParaSite" id="MBELARI_LOCUS15656"/>
    </source>
</evidence>
<protein>
    <submittedName>
        <fullName evidence="3">Uncharacterized protein</fullName>
    </submittedName>
</protein>
<dbReference type="AlphaFoldDB" id="A0AAF3ENM5"/>